<dbReference type="OrthoDB" id="9806342at2"/>
<feature type="domain" description="NodB homology" evidence="2">
    <location>
        <begin position="62"/>
        <end position="241"/>
    </location>
</feature>
<evidence type="ECO:0000313" key="4">
    <source>
        <dbReference type="Proteomes" id="UP000196053"/>
    </source>
</evidence>
<dbReference type="GO" id="GO:0005975">
    <property type="term" value="P:carbohydrate metabolic process"/>
    <property type="evidence" value="ECO:0007669"/>
    <property type="project" value="InterPro"/>
</dbReference>
<keyword evidence="4" id="KW-1185">Reference proteome</keyword>
<dbReference type="InterPro" id="IPR002509">
    <property type="entry name" value="NODB_dom"/>
</dbReference>
<dbReference type="GO" id="GO:0016020">
    <property type="term" value="C:membrane"/>
    <property type="evidence" value="ECO:0007669"/>
    <property type="project" value="TreeGrafter"/>
</dbReference>
<dbReference type="Proteomes" id="UP000196053">
    <property type="component" value="Chromosome I"/>
</dbReference>
<proteinExistence type="predicted"/>
<reference evidence="4" key="1">
    <citation type="submission" date="2015-09" db="EMBL/GenBank/DDBJ databases">
        <authorList>
            <person name="Wibberg D."/>
        </authorList>
    </citation>
    <scope>NUCLEOTIDE SEQUENCE [LARGE SCALE GENOMIC DNA]</scope>
    <source>
        <strain evidence="4">SD1D</strain>
    </source>
</reference>
<gene>
    <name evidence="3" type="ORF">SD1D_0520</name>
</gene>
<evidence type="ECO:0000313" key="3">
    <source>
        <dbReference type="EMBL" id="CUH92072.1"/>
    </source>
</evidence>
<dbReference type="Gene3D" id="3.20.20.370">
    <property type="entry name" value="Glycoside hydrolase/deacetylase"/>
    <property type="match status" value="1"/>
</dbReference>
<dbReference type="AlphaFoldDB" id="A0A0K8J3K4"/>
<name>A0A0K8J3K4_9FIRM</name>
<dbReference type="PROSITE" id="PS51677">
    <property type="entry name" value="NODB"/>
    <property type="match status" value="1"/>
</dbReference>
<dbReference type="RefSeq" id="WP_058257474.1">
    <property type="nucleotide sequence ID" value="NZ_DUPS01000001.1"/>
</dbReference>
<dbReference type="EMBL" id="LN879430">
    <property type="protein sequence ID" value="CUH92072.1"/>
    <property type="molecule type" value="Genomic_DNA"/>
</dbReference>
<dbReference type="SUPFAM" id="SSF88713">
    <property type="entry name" value="Glycoside hydrolase/deacetylase"/>
    <property type="match status" value="1"/>
</dbReference>
<dbReference type="InterPro" id="IPR011330">
    <property type="entry name" value="Glyco_hydro/deAcase_b/a-brl"/>
</dbReference>
<sequence>MDNKNENNPVSDITLFVKIGIVVLTVMAVVGLGVKFLPNAITVSNIGRKRDLPIYSVETDENKLALTFDTAWGFEDTEKILEILEKHDVKATFFMTGEWIGKNPEAVKKIAAAGHDLGNHSENHKQMTRLSEEQCKDEIMKVHKRIKKLTGVDMDLFRPPYGEYNNMLVQAARDCGYYTIQWNVDSKDWKDYGPDSIVKKCVENKNLGKGSIILLHNGAKYTPEALEGVILGLKEKGYELVPISQLIYKGEYRIDQTGRQYKK</sequence>
<feature type="transmembrane region" description="Helical" evidence="1">
    <location>
        <begin position="15"/>
        <end position="38"/>
    </location>
</feature>
<dbReference type="GO" id="GO:0016810">
    <property type="term" value="F:hydrolase activity, acting on carbon-nitrogen (but not peptide) bonds"/>
    <property type="evidence" value="ECO:0007669"/>
    <property type="project" value="InterPro"/>
</dbReference>
<dbReference type="PANTHER" id="PTHR10587:SF128">
    <property type="entry name" value="POLYSACCHARIDE DEACETYLASE PDAB-RELATED"/>
    <property type="match status" value="1"/>
</dbReference>
<accession>A0A0K8J3K4</accession>
<dbReference type="CDD" id="cd10917">
    <property type="entry name" value="CE4_NodB_like_6s_7s"/>
    <property type="match status" value="1"/>
</dbReference>
<evidence type="ECO:0000259" key="2">
    <source>
        <dbReference type="PROSITE" id="PS51677"/>
    </source>
</evidence>
<evidence type="ECO:0000256" key="1">
    <source>
        <dbReference type="SAM" id="Phobius"/>
    </source>
</evidence>
<dbReference type="PANTHER" id="PTHR10587">
    <property type="entry name" value="GLYCOSYL TRANSFERASE-RELATED"/>
    <property type="match status" value="1"/>
</dbReference>
<keyword evidence="1" id="KW-0812">Transmembrane</keyword>
<dbReference type="Pfam" id="PF01522">
    <property type="entry name" value="Polysacc_deac_1"/>
    <property type="match status" value="1"/>
</dbReference>
<protein>
    <recommendedName>
        <fullName evidence="2">NodB homology domain-containing protein</fullName>
    </recommendedName>
</protein>
<keyword evidence="1" id="KW-0472">Membrane</keyword>
<dbReference type="KEGG" id="hsd:SD1D_0520"/>
<organism evidence="3 4">
    <name type="scientific">Herbinix luporum</name>
    <dbReference type="NCBI Taxonomy" id="1679721"/>
    <lineage>
        <taxon>Bacteria</taxon>
        <taxon>Bacillati</taxon>
        <taxon>Bacillota</taxon>
        <taxon>Clostridia</taxon>
        <taxon>Lachnospirales</taxon>
        <taxon>Lachnospiraceae</taxon>
        <taxon>Herbinix</taxon>
    </lineage>
</organism>
<keyword evidence="1" id="KW-1133">Transmembrane helix</keyword>
<dbReference type="InterPro" id="IPR050248">
    <property type="entry name" value="Polysacc_deacetylase_ArnD"/>
</dbReference>